<gene>
    <name evidence="4" type="ORF">J2S69_001497</name>
    <name evidence="3" type="ORF">O2L01_07225</name>
</gene>
<sequence length="177" mass="19403">MPITIAHLKDQLAAYLDRWPDDAESIAPLLALTGPDAFDRATMTGHVTASAILVNPAGEVLLIHHKTIGRWFQPGGHLEPADDSLPAAALREAVEETGIEPAALTLADPTPIHIDVHPIPANPRKAEGAHWHYDIRYLFRCDDPELRPHLEEVHAAEWRPATDLDTPVIAARLTART</sequence>
<dbReference type="Gene3D" id="3.90.79.10">
    <property type="entry name" value="Nucleoside Triphosphate Pyrophosphohydrolase"/>
    <property type="match status" value="1"/>
</dbReference>
<evidence type="ECO:0000313" key="5">
    <source>
        <dbReference type="Proteomes" id="UP001145799"/>
    </source>
</evidence>
<dbReference type="Proteomes" id="UP001145799">
    <property type="component" value="Unassembled WGS sequence"/>
</dbReference>
<dbReference type="PANTHER" id="PTHR43736">
    <property type="entry name" value="ADP-RIBOSE PYROPHOSPHATASE"/>
    <property type="match status" value="1"/>
</dbReference>
<protein>
    <submittedName>
        <fullName evidence="4">8-oxo-dGTP pyrophosphatase MutT (NUDIX family)</fullName>
    </submittedName>
    <submittedName>
        <fullName evidence="3">NUDIX hydrolase</fullName>
    </submittedName>
</protein>
<dbReference type="Proteomes" id="UP001183604">
    <property type="component" value="Unassembled WGS sequence"/>
</dbReference>
<feature type="domain" description="Nudix hydrolase" evidence="2">
    <location>
        <begin position="44"/>
        <end position="177"/>
    </location>
</feature>
<dbReference type="PANTHER" id="PTHR43736:SF1">
    <property type="entry name" value="DIHYDRONEOPTERIN TRIPHOSPHATE DIPHOSPHATASE"/>
    <property type="match status" value="1"/>
</dbReference>
<evidence type="ECO:0000313" key="3">
    <source>
        <dbReference type="EMBL" id="MDA1384769.1"/>
    </source>
</evidence>
<dbReference type="SUPFAM" id="SSF55811">
    <property type="entry name" value="Nudix"/>
    <property type="match status" value="1"/>
</dbReference>
<dbReference type="Pfam" id="PF00293">
    <property type="entry name" value="NUDIX"/>
    <property type="match status" value="1"/>
</dbReference>
<proteinExistence type="inferred from homology"/>
<keyword evidence="3" id="KW-0378">Hydrolase</keyword>
<dbReference type="InterPro" id="IPR015797">
    <property type="entry name" value="NUDIX_hydrolase-like_dom_sf"/>
</dbReference>
<evidence type="ECO:0000313" key="6">
    <source>
        <dbReference type="Proteomes" id="UP001183604"/>
    </source>
</evidence>
<reference evidence="4 6" key="2">
    <citation type="submission" date="2023-07" db="EMBL/GenBank/DDBJ databases">
        <title>Sequencing the genomes of 1000 actinobacteria strains.</title>
        <authorList>
            <person name="Klenk H.-P."/>
        </authorList>
    </citation>
    <scope>NUCLEOTIDE SEQUENCE [LARGE SCALE GENOMIC DNA]</scope>
    <source>
        <strain evidence="4 6">DSM 44724</strain>
    </source>
</reference>
<dbReference type="PROSITE" id="PS51462">
    <property type="entry name" value="NUDIX"/>
    <property type="match status" value="1"/>
</dbReference>
<accession>A0A9X3PIQ7</accession>
<dbReference type="EMBL" id="JAVDYD010000001">
    <property type="protein sequence ID" value="MDR7337778.1"/>
    <property type="molecule type" value="Genomic_DNA"/>
</dbReference>
<dbReference type="CDD" id="cd03674">
    <property type="entry name" value="NUDIX_Hydrolase"/>
    <property type="match status" value="1"/>
</dbReference>
<comment type="similarity">
    <text evidence="1">Belongs to the Nudix hydrolase family.</text>
</comment>
<dbReference type="AlphaFoldDB" id="A0A9X3PIQ7"/>
<keyword evidence="6" id="KW-1185">Reference proteome</keyword>
<dbReference type="GO" id="GO:0016787">
    <property type="term" value="F:hydrolase activity"/>
    <property type="evidence" value="ECO:0007669"/>
    <property type="project" value="UniProtKB-KW"/>
</dbReference>
<dbReference type="RefSeq" id="WP_270121244.1">
    <property type="nucleotide sequence ID" value="NZ_BAAAOM010000002.1"/>
</dbReference>
<dbReference type="EMBL" id="JAPZVQ010000003">
    <property type="protein sequence ID" value="MDA1384769.1"/>
    <property type="molecule type" value="Genomic_DNA"/>
</dbReference>
<comment type="caution">
    <text evidence="3">The sequence shown here is derived from an EMBL/GenBank/DDBJ whole genome shotgun (WGS) entry which is preliminary data.</text>
</comment>
<reference evidence="3" key="1">
    <citation type="submission" date="2022-12" db="EMBL/GenBank/DDBJ databases">
        <title>Gycomyces niveus sp.nov., a novel actinomycete isolated from soil in Shouguang.</title>
        <authorList>
            <person name="Yang X."/>
        </authorList>
    </citation>
    <scope>NUCLEOTIDE SEQUENCE</scope>
    <source>
        <strain evidence="3">DSM 44724</strain>
    </source>
</reference>
<name>A0A9X3PIQ7_9ACTN</name>
<evidence type="ECO:0000259" key="2">
    <source>
        <dbReference type="PROSITE" id="PS51462"/>
    </source>
</evidence>
<evidence type="ECO:0000256" key="1">
    <source>
        <dbReference type="ARBA" id="ARBA00005582"/>
    </source>
</evidence>
<dbReference type="InterPro" id="IPR000086">
    <property type="entry name" value="NUDIX_hydrolase_dom"/>
</dbReference>
<evidence type="ECO:0000313" key="4">
    <source>
        <dbReference type="EMBL" id="MDR7337778.1"/>
    </source>
</evidence>
<organism evidence="3 5">
    <name type="scientific">Glycomyces lechevalierae</name>
    <dbReference type="NCBI Taxonomy" id="256034"/>
    <lineage>
        <taxon>Bacteria</taxon>
        <taxon>Bacillati</taxon>
        <taxon>Actinomycetota</taxon>
        <taxon>Actinomycetes</taxon>
        <taxon>Glycomycetales</taxon>
        <taxon>Glycomycetaceae</taxon>
        <taxon>Glycomyces</taxon>
    </lineage>
</organism>